<organism evidence="2 3">
    <name type="scientific">Brassica cretica</name>
    <name type="common">Mustard</name>
    <dbReference type="NCBI Taxonomy" id="69181"/>
    <lineage>
        <taxon>Eukaryota</taxon>
        <taxon>Viridiplantae</taxon>
        <taxon>Streptophyta</taxon>
        <taxon>Embryophyta</taxon>
        <taxon>Tracheophyta</taxon>
        <taxon>Spermatophyta</taxon>
        <taxon>Magnoliopsida</taxon>
        <taxon>eudicotyledons</taxon>
        <taxon>Gunneridae</taxon>
        <taxon>Pentapetalae</taxon>
        <taxon>rosids</taxon>
        <taxon>malvids</taxon>
        <taxon>Brassicales</taxon>
        <taxon>Brassicaceae</taxon>
        <taxon>Brassiceae</taxon>
        <taxon>Brassica</taxon>
    </lineage>
</organism>
<dbReference type="EMBL" id="QGKV02000299">
    <property type="protein sequence ID" value="KAF3596975.1"/>
    <property type="molecule type" value="Genomic_DNA"/>
</dbReference>
<feature type="compositionally biased region" description="Low complexity" evidence="1">
    <location>
        <begin position="9"/>
        <end position="22"/>
    </location>
</feature>
<protein>
    <submittedName>
        <fullName evidence="2">Uncharacterized protein</fullName>
    </submittedName>
</protein>
<evidence type="ECO:0000313" key="2">
    <source>
        <dbReference type="EMBL" id="KAF3596975.1"/>
    </source>
</evidence>
<keyword evidence="3" id="KW-1185">Reference proteome</keyword>
<comment type="caution">
    <text evidence="2">The sequence shown here is derived from an EMBL/GenBank/DDBJ whole genome shotgun (WGS) entry which is preliminary data.</text>
</comment>
<feature type="region of interest" description="Disordered" evidence="1">
    <location>
        <begin position="1"/>
        <end position="24"/>
    </location>
</feature>
<dbReference type="PANTHER" id="PTHR36787">
    <property type="entry name" value="TRANSMEMBRANE PROTEIN"/>
    <property type="match status" value="1"/>
</dbReference>
<sequence length="231" mass="25358">MAEEPEKVSSSAALQQPPSSSSGEVAVFKPQVCLNPGPYDEQTNRGAGIYAVSVHHHQFGAPLPSNYLIPLTYNIPTARPSNESEAGGDSRSPFSLIYSLYLKLAAVIFLFNQDGSRQRRAVLVIFATIIYLCRGTRECGCSSGTRESMVGNSERDSDGSFRFHNFTSPWLPQHRLDSLFTLCSLIVFNKKTLFIVTADDLTSSSNANACNDLASSIYLPRTNLFYLCVLI</sequence>
<dbReference type="Proteomes" id="UP000266723">
    <property type="component" value="Unassembled WGS sequence"/>
</dbReference>
<gene>
    <name evidence="2" type="ORF">DY000_02027590</name>
</gene>
<evidence type="ECO:0000256" key="1">
    <source>
        <dbReference type="SAM" id="MobiDB-lite"/>
    </source>
</evidence>
<name>A0ABQ7EJW6_BRACR</name>
<evidence type="ECO:0000313" key="3">
    <source>
        <dbReference type="Proteomes" id="UP000266723"/>
    </source>
</evidence>
<accession>A0ABQ7EJW6</accession>
<reference evidence="2 3" key="1">
    <citation type="journal article" date="2020" name="BMC Genomics">
        <title>Intraspecific diversification of the crop wild relative Brassica cretica Lam. using demographic model selection.</title>
        <authorList>
            <person name="Kioukis A."/>
            <person name="Michalopoulou V.A."/>
            <person name="Briers L."/>
            <person name="Pirintsos S."/>
            <person name="Studholme D.J."/>
            <person name="Pavlidis P."/>
            <person name="Sarris P.F."/>
        </authorList>
    </citation>
    <scope>NUCLEOTIDE SEQUENCE [LARGE SCALE GENOMIC DNA]</scope>
    <source>
        <strain evidence="3">cv. PFS-1207/04</strain>
    </source>
</reference>
<proteinExistence type="predicted"/>